<reference evidence="3" key="1">
    <citation type="journal article" date="2019" name="Int. J. Syst. Evol. Microbiol.">
        <title>The Global Catalogue of Microorganisms (GCM) 10K type strain sequencing project: providing services to taxonomists for standard genome sequencing and annotation.</title>
        <authorList>
            <consortium name="The Broad Institute Genomics Platform"/>
            <consortium name="The Broad Institute Genome Sequencing Center for Infectious Disease"/>
            <person name="Wu L."/>
            <person name="Ma J."/>
        </authorList>
    </citation>
    <scope>NUCLEOTIDE SEQUENCE [LARGE SCALE GENOMIC DNA]</scope>
    <source>
        <strain evidence="3">CCUG 62982</strain>
    </source>
</reference>
<evidence type="ECO:0000313" key="3">
    <source>
        <dbReference type="Proteomes" id="UP001596977"/>
    </source>
</evidence>
<accession>A0ABW3H3I3</accession>
<protein>
    <submittedName>
        <fullName evidence="2">HlyD family secretion protein</fullName>
    </submittedName>
</protein>
<sequence length="323" mass="34802">MKPQRAVVFVLAALALGFLAWRLLSPQFQPAQSLSGYIEGESLYLASPVSGSVARVSVRRGDRVAAGAPLFAVEPEQQAAQDDQAAAEYRAALAQADDVRKGQRPAELGVYRAELNAAEAQERETRATLARVQPLVTRGFYPRARLDDAKAAHDAAAAQVTAARQRLEAATLGAREDQVRAADARVAQAQAALRQTSARTATMSPNAPAAGRIEDVFYQTGEYAAANQPIVALIPDNRVFVRFFVPEAQVAKYRPGARVRFACDGCPAGLTAVIAYVSPRPEFTPPVIYSRESRDRLVFLVEARPEGDVTRLNPGLPVDVVPL</sequence>
<keyword evidence="1" id="KW-0175">Coiled coil</keyword>
<dbReference type="Gene3D" id="1.10.287.470">
    <property type="entry name" value="Helix hairpin bin"/>
    <property type="match status" value="1"/>
</dbReference>
<organism evidence="2 3">
    <name type="scientific">Sphingomonas canadensis</name>
    <dbReference type="NCBI Taxonomy" id="1219257"/>
    <lineage>
        <taxon>Bacteria</taxon>
        <taxon>Pseudomonadati</taxon>
        <taxon>Pseudomonadota</taxon>
        <taxon>Alphaproteobacteria</taxon>
        <taxon>Sphingomonadales</taxon>
        <taxon>Sphingomonadaceae</taxon>
        <taxon>Sphingomonas</taxon>
    </lineage>
</organism>
<dbReference type="EMBL" id="JBHTJG010000002">
    <property type="protein sequence ID" value="MFD0946016.1"/>
    <property type="molecule type" value="Genomic_DNA"/>
</dbReference>
<dbReference type="PANTHER" id="PTHR30438">
    <property type="entry name" value="36 KDA ANTIGEN-RELATED"/>
    <property type="match status" value="1"/>
</dbReference>
<keyword evidence="3" id="KW-1185">Reference proteome</keyword>
<feature type="coiled-coil region" evidence="1">
    <location>
        <begin position="146"/>
        <end position="199"/>
    </location>
</feature>
<gene>
    <name evidence="2" type="ORF">ACFQ1E_06680</name>
</gene>
<proteinExistence type="predicted"/>
<evidence type="ECO:0000256" key="1">
    <source>
        <dbReference type="SAM" id="Coils"/>
    </source>
</evidence>
<evidence type="ECO:0000313" key="2">
    <source>
        <dbReference type="EMBL" id="MFD0946016.1"/>
    </source>
</evidence>
<name>A0ABW3H3I3_9SPHN</name>
<dbReference type="RefSeq" id="WP_264943191.1">
    <property type="nucleotide sequence ID" value="NZ_JAPDRA010000002.1"/>
</dbReference>
<dbReference type="Gene3D" id="2.40.30.170">
    <property type="match status" value="1"/>
</dbReference>
<comment type="caution">
    <text evidence="2">The sequence shown here is derived from an EMBL/GenBank/DDBJ whole genome shotgun (WGS) entry which is preliminary data.</text>
</comment>
<dbReference type="Gene3D" id="2.40.50.100">
    <property type="match status" value="1"/>
</dbReference>
<dbReference type="PANTHER" id="PTHR30438:SF2">
    <property type="entry name" value="MEMBRANE PROTEIN"/>
    <property type="match status" value="1"/>
</dbReference>
<dbReference type="Proteomes" id="UP001596977">
    <property type="component" value="Unassembled WGS sequence"/>
</dbReference>
<dbReference type="SUPFAM" id="SSF111369">
    <property type="entry name" value="HlyD-like secretion proteins"/>
    <property type="match status" value="3"/>
</dbReference>